<feature type="compositionally biased region" description="Basic and acidic residues" evidence="4">
    <location>
        <begin position="1"/>
        <end position="10"/>
    </location>
</feature>
<evidence type="ECO:0000259" key="5">
    <source>
        <dbReference type="Pfam" id="PF13178"/>
    </source>
</evidence>
<feature type="compositionally biased region" description="Polar residues" evidence="4">
    <location>
        <begin position="271"/>
        <end position="281"/>
    </location>
</feature>
<dbReference type="CDD" id="cd23767">
    <property type="entry name" value="IQCD"/>
    <property type="match status" value="1"/>
</dbReference>
<comment type="similarity">
    <text evidence="2">Belongs to the IQD family.</text>
</comment>
<dbReference type="AlphaFoldDB" id="A0AAW2V5Z2"/>
<keyword evidence="1" id="KW-0112">Calmodulin-binding</keyword>
<feature type="region of interest" description="Disordered" evidence="4">
    <location>
        <begin position="490"/>
        <end position="509"/>
    </location>
</feature>
<feature type="compositionally biased region" description="Polar residues" evidence="4">
    <location>
        <begin position="313"/>
        <end position="330"/>
    </location>
</feature>
<dbReference type="InterPro" id="IPR025064">
    <property type="entry name" value="DUF4005"/>
</dbReference>
<dbReference type="PROSITE" id="PS50096">
    <property type="entry name" value="IQ"/>
    <property type="match status" value="1"/>
</dbReference>
<gene>
    <name evidence="6" type="ORF">Sradi_0968600</name>
</gene>
<dbReference type="SMART" id="SM00015">
    <property type="entry name" value="IQ"/>
    <property type="match status" value="2"/>
</dbReference>
<dbReference type="EMBL" id="JACGWJ010000004">
    <property type="protein sequence ID" value="KAL0424338.1"/>
    <property type="molecule type" value="Genomic_DNA"/>
</dbReference>
<dbReference type="GO" id="GO:0005516">
    <property type="term" value="F:calmodulin binding"/>
    <property type="evidence" value="ECO:0007669"/>
    <property type="project" value="UniProtKB-KW"/>
</dbReference>
<feature type="compositionally biased region" description="Basic and acidic residues" evidence="4">
    <location>
        <begin position="35"/>
        <end position="44"/>
    </location>
</feature>
<protein>
    <submittedName>
        <fullName evidence="6">Protein IQ-DOMAIN 31</fullName>
    </submittedName>
</protein>
<evidence type="ECO:0000256" key="3">
    <source>
        <dbReference type="ARBA" id="ARBA00024378"/>
    </source>
</evidence>
<reference evidence="6" key="2">
    <citation type="journal article" date="2024" name="Plant">
        <title>Genomic evolution and insights into agronomic trait innovations of Sesamum species.</title>
        <authorList>
            <person name="Miao H."/>
            <person name="Wang L."/>
            <person name="Qu L."/>
            <person name="Liu H."/>
            <person name="Sun Y."/>
            <person name="Le M."/>
            <person name="Wang Q."/>
            <person name="Wei S."/>
            <person name="Zheng Y."/>
            <person name="Lin W."/>
            <person name="Duan Y."/>
            <person name="Cao H."/>
            <person name="Xiong S."/>
            <person name="Wang X."/>
            <person name="Wei L."/>
            <person name="Li C."/>
            <person name="Ma Q."/>
            <person name="Ju M."/>
            <person name="Zhao R."/>
            <person name="Li G."/>
            <person name="Mu C."/>
            <person name="Tian Q."/>
            <person name="Mei H."/>
            <person name="Zhang T."/>
            <person name="Gao T."/>
            <person name="Zhang H."/>
        </authorList>
    </citation>
    <scope>NUCLEOTIDE SEQUENCE</scope>
    <source>
        <strain evidence="6">G02</strain>
    </source>
</reference>
<name>A0AAW2V5Z2_SESRA</name>
<dbReference type="PANTHER" id="PTHR32295">
    <property type="entry name" value="IQ-DOMAIN 5-RELATED"/>
    <property type="match status" value="1"/>
</dbReference>
<feature type="region of interest" description="Disordered" evidence="4">
    <location>
        <begin position="213"/>
        <end position="285"/>
    </location>
</feature>
<evidence type="ECO:0000256" key="4">
    <source>
        <dbReference type="SAM" id="MobiDB-lite"/>
    </source>
</evidence>
<reference evidence="6" key="1">
    <citation type="submission" date="2020-06" db="EMBL/GenBank/DDBJ databases">
        <authorList>
            <person name="Li T."/>
            <person name="Hu X."/>
            <person name="Zhang T."/>
            <person name="Song X."/>
            <person name="Zhang H."/>
            <person name="Dai N."/>
            <person name="Sheng W."/>
            <person name="Hou X."/>
            <person name="Wei L."/>
        </authorList>
    </citation>
    <scope>NUCLEOTIDE SEQUENCE</scope>
    <source>
        <strain evidence="6">G02</strain>
        <tissue evidence="6">Leaf</tissue>
    </source>
</reference>
<organism evidence="6">
    <name type="scientific">Sesamum radiatum</name>
    <name type="common">Black benniseed</name>
    <dbReference type="NCBI Taxonomy" id="300843"/>
    <lineage>
        <taxon>Eukaryota</taxon>
        <taxon>Viridiplantae</taxon>
        <taxon>Streptophyta</taxon>
        <taxon>Embryophyta</taxon>
        <taxon>Tracheophyta</taxon>
        <taxon>Spermatophyta</taxon>
        <taxon>Magnoliopsida</taxon>
        <taxon>eudicotyledons</taxon>
        <taxon>Gunneridae</taxon>
        <taxon>Pentapetalae</taxon>
        <taxon>asterids</taxon>
        <taxon>lamiids</taxon>
        <taxon>Lamiales</taxon>
        <taxon>Pedaliaceae</taxon>
        <taxon>Sesamum</taxon>
    </lineage>
</organism>
<sequence>MQNVTSDKKAAAKTPAEDLGGNSPVISDPCQVTDKGPENVELEKGTSGIESSTVASLPLNQDLELHSKFVPVQVSDAEMQRQGQAATKAQAAFRGYLARRAFRALKGIIRLQALIRGHLVYAVATLRCMEAVVKIQALARGRRDAKQVDLGANSNFGSDKLETNAYVHKLILSLPSAMPLSLQYDLAEPNSAWNWLERWSLSRFWQPPARPRKVLNVKPQKKQGGSPIVENDAGKSKRTIRKASSAANGDSGALGSLEMDKPKRNPRKVTSHQTESVQDLPQNELERVKRNLRKISASATAASEKSEIESEKPQPQLNGKTMLNSTTPDVSGTEKIISTEKPADSGVVVDKLALLEAPQETMTMDEPVDVPHDDHPLVETRSLENGDKMENNQFLHEELSSKEDDSGKENQKIRKRRSLPAKQEYTENISQNTPCLPSYMAATESAKAKLRAQGSSKFSEDGAEHGYVRRHSLPASTNGKLSSLSPRIQKPVQVNGKGGGKTNRSMSSSRDVYRGMYSDRFRVSVDNLKIICVLLQFHLTVMINNVKLSMLNVYPCLEVMSLLLHPIRRNAEMLIGVISILPFSYSTYNQRCRTAYRIHRNKQNKDPRNTLRPYMVLMHTMTFMLGGAQDWCTFLSTTGCTMLLALMLPPA</sequence>
<evidence type="ECO:0000256" key="1">
    <source>
        <dbReference type="ARBA" id="ARBA00022860"/>
    </source>
</evidence>
<dbReference type="Pfam" id="PF00612">
    <property type="entry name" value="IQ"/>
    <property type="match status" value="1"/>
</dbReference>
<feature type="compositionally biased region" description="Basic and acidic residues" evidence="4">
    <location>
        <begin position="369"/>
        <end position="412"/>
    </location>
</feature>
<accession>A0AAW2V5Z2</accession>
<proteinExistence type="inferred from homology"/>
<comment type="subunit">
    <text evidence="3">Binds to multiple calmodulin (CaM) in the presence of Ca(2+) and CaM-like proteins.</text>
</comment>
<evidence type="ECO:0000256" key="2">
    <source>
        <dbReference type="ARBA" id="ARBA00024341"/>
    </source>
</evidence>
<dbReference type="InterPro" id="IPR000048">
    <property type="entry name" value="IQ_motif_EF-hand-BS"/>
</dbReference>
<evidence type="ECO:0000313" key="6">
    <source>
        <dbReference type="EMBL" id="KAL0424338.1"/>
    </source>
</evidence>
<dbReference type="PANTHER" id="PTHR32295:SF279">
    <property type="entry name" value="PROTEIN IQ-DOMAIN 31-LIKE"/>
    <property type="match status" value="1"/>
</dbReference>
<feature type="domain" description="DUF4005" evidence="5">
    <location>
        <begin position="417"/>
        <end position="493"/>
    </location>
</feature>
<feature type="region of interest" description="Disordered" evidence="4">
    <location>
        <begin position="363"/>
        <end position="424"/>
    </location>
</feature>
<comment type="caution">
    <text evidence="6">The sequence shown here is derived from an EMBL/GenBank/DDBJ whole genome shotgun (WGS) entry which is preliminary data.</text>
</comment>
<feature type="region of interest" description="Disordered" evidence="4">
    <location>
        <begin position="297"/>
        <end position="332"/>
    </location>
</feature>
<feature type="region of interest" description="Disordered" evidence="4">
    <location>
        <begin position="1"/>
        <end position="49"/>
    </location>
</feature>
<dbReference type="Pfam" id="PF13178">
    <property type="entry name" value="DUF4005"/>
    <property type="match status" value="1"/>
</dbReference>